<name>A0ABQ4NNC9_9RHOB</name>
<keyword evidence="5" id="KW-1185">Reference proteome</keyword>
<evidence type="ECO:0000256" key="1">
    <source>
        <dbReference type="ARBA" id="ARBA00004613"/>
    </source>
</evidence>
<dbReference type="Proteomes" id="UP000786693">
    <property type="component" value="Unassembled WGS sequence"/>
</dbReference>
<keyword evidence="2" id="KW-0964">Secreted</keyword>
<proteinExistence type="predicted"/>
<evidence type="ECO:0008006" key="6">
    <source>
        <dbReference type="Google" id="ProtNLM"/>
    </source>
</evidence>
<feature type="region of interest" description="Disordered" evidence="3">
    <location>
        <begin position="1381"/>
        <end position="1425"/>
    </location>
</feature>
<evidence type="ECO:0000313" key="4">
    <source>
        <dbReference type="EMBL" id="GIT95851.1"/>
    </source>
</evidence>
<accession>A0ABQ4NNC9</accession>
<organism evidence="4 5">
    <name type="scientific">Jannaschia pagri</name>
    <dbReference type="NCBI Taxonomy" id="2829797"/>
    <lineage>
        <taxon>Bacteria</taxon>
        <taxon>Pseudomonadati</taxon>
        <taxon>Pseudomonadota</taxon>
        <taxon>Alphaproteobacteria</taxon>
        <taxon>Rhodobacterales</taxon>
        <taxon>Roseobacteraceae</taxon>
        <taxon>Jannaschia</taxon>
    </lineage>
</organism>
<dbReference type="PRINTS" id="PR00313">
    <property type="entry name" value="CABNDNGRPT"/>
</dbReference>
<dbReference type="PANTHER" id="PTHR38340">
    <property type="entry name" value="S-LAYER PROTEIN"/>
    <property type="match status" value="1"/>
</dbReference>
<reference evidence="4 5" key="1">
    <citation type="submission" date="2021-05" db="EMBL/GenBank/DDBJ databases">
        <title>Bacteria Genome sequencing.</title>
        <authorList>
            <person name="Takabe Y."/>
            <person name="Nakajima Y."/>
            <person name="Suzuki S."/>
            <person name="Shiozaki T."/>
        </authorList>
    </citation>
    <scope>NUCLEOTIDE SEQUENCE [LARGE SCALE GENOMIC DNA]</scope>
    <source>
        <strain evidence="4 5">AI_62</strain>
    </source>
</reference>
<evidence type="ECO:0000256" key="3">
    <source>
        <dbReference type="SAM" id="MobiDB-lite"/>
    </source>
</evidence>
<dbReference type="Gene3D" id="2.150.10.10">
    <property type="entry name" value="Serralysin-like metalloprotease, C-terminal"/>
    <property type="match status" value="2"/>
</dbReference>
<gene>
    <name evidence="4" type="ORF">JANAI62_24740</name>
</gene>
<dbReference type="InterPro" id="IPR011049">
    <property type="entry name" value="Serralysin-like_metalloprot_C"/>
</dbReference>
<dbReference type="Pfam" id="PF00353">
    <property type="entry name" value="HemolysinCabind"/>
    <property type="match status" value="3"/>
</dbReference>
<evidence type="ECO:0000256" key="2">
    <source>
        <dbReference type="ARBA" id="ARBA00022525"/>
    </source>
</evidence>
<dbReference type="InterPro" id="IPR001343">
    <property type="entry name" value="Hemolysn_Ca-bd"/>
</dbReference>
<dbReference type="SUPFAM" id="SSF51120">
    <property type="entry name" value="beta-Roll"/>
    <property type="match status" value="2"/>
</dbReference>
<evidence type="ECO:0000313" key="5">
    <source>
        <dbReference type="Proteomes" id="UP000786693"/>
    </source>
</evidence>
<dbReference type="PANTHER" id="PTHR38340:SF1">
    <property type="entry name" value="S-LAYER PROTEIN"/>
    <property type="match status" value="1"/>
</dbReference>
<comment type="subcellular location">
    <subcellularLocation>
        <location evidence="1">Secreted</location>
    </subcellularLocation>
</comment>
<dbReference type="RefSeq" id="WP_220749339.1">
    <property type="nucleotide sequence ID" value="NZ_BPFH01000004.1"/>
</dbReference>
<comment type="caution">
    <text evidence="4">The sequence shown here is derived from an EMBL/GenBank/DDBJ whole genome shotgun (WGS) entry which is preliminary data.</text>
</comment>
<sequence>MSEVLTRAAAFEAGLLTDAQRTALEGILEQGSGTDLAEFFATEIEAATGVALNDVFDLRVVDFEGRFDVDLAGDTPSVELVALGTERLDFQVVATGVTDPEPRAEGTDFEIDVRKAVRDAKLPEDQSWTGIYSGLIEGQPGDTIALRIDGLEENVTIRVGEFEVFSGTTGTALFSVPEGAAREIEIAVVLPANDRTPPSLQIEMLRQDADPLDIMEVVRTRAVDAVEAVFSFANGARQVLVFESDAEMTAWLDGELLSLDGPVSVAVRGALIVDREGDHLFRETGLARDLVVGETAVPRGDAGVRLTLDPGVLSYSYAFDVDPQQQTSVSGTLGLDWDGGSTDGERLPLGTQASAITDSVFQGIAQGLATVANSGVQIVDMFDSFGPVGFRSILDLSVGIDAEFAWDLNLGSFGLAAATQPVSFDILHGGDIAVGGQIAVTLDNLTFSDGTLRILEPEVADLSIFANFSGPETVLRDVGVRVNTQALVDADLVEAVFGSDSGLANFANALENLAVLELQLDADITLDDAQDIVRESAFALGLNGSISGLRGFQSLTKGLLNDPNGLTSGLGKINALFQAGDRDGALKEFAKFAGKGAASSAAAAFVKSKLPSGEEVEVSSDALLPILAEALVVGPDGLVEVEDQDGNIVEIEVAEIVRFSQENGLDELLNTFSEVFLDPVEVFPGLRLALSGPPVTASVVTNGSGPQSLPAPIVATTTTTLAEAELDVVEFGAAASETAIDLLLSVPGLPPNVKAKLLAAQIGLALREQITDAIEDGASAELTLDPAPVLVEALTGIFSIFDGFVDTLNLIPGVEITPPSEVFGADELAALLRDEDALREYIGSIILPVADAVGGGISAALDLVVGLVEGSLNFIQETVNGLVSVVEGAFDAIREGVEGVRAGLEFLQTNLGDPLAEAGALTFDNIASTLSTAEDFLSGELVSGAIDSLETTITNIKDGISGAFKDLLDSIDRDFGAFGNPADIVKGVLSGLQIFTTSTNEVDFSRGLFALFDGAGDFVFDAGRFVDSSVASIGSALGSIGTISENLSEALESLQGDDGPFGLVSKALVDVEVGLEGLGKGAGALRDSTSGLFTNIQQSIGDFVSVDFRTPFLELADSLARDLASVVQGIDIRADLDLRLFEMLMSLGLDLEQTVTFTPSEVEVRHSFGGETVVTSPDAVVVFDVPLDAGTSEAVETELLLNGTYDYEYAIRPTADIDLEFLAIEIFTSLGFGANEPFTEVFDLSLLSFVTGASTNVNGSDGLLELPLQGLLDGLLGGLATSLQGRLGNDLRAGQNDGLVEGSIDLFSIRDVPLDTSGNGLGFVPVGTTVDLAIDGGSDSPATIGDDDLDGTDDADFLDLLAGDDLFQALGGNDTVLGGAGNDTLEGGADDDDLRGGADNDSLDGGQGNDTLAGEAGENTLVGGAGDDRYEISALDTIIEIAGEGQDTVVSSGSLSLGTNEIERVILTGAEDLSFSGNVGATSVTGNAGDNLIIGGGGADTLEGGAGADTFAFFQRDLAGPGARIVDFSDGDRIALDDQLFGLSGRVNPRQATAEQIRDALISGLAGFDGQTGALTVDIDGRDGPEAPQLLLTLEGVGRITAEDVLLF</sequence>
<dbReference type="EMBL" id="BPFH01000004">
    <property type="protein sequence ID" value="GIT95851.1"/>
    <property type="molecule type" value="Genomic_DNA"/>
</dbReference>
<dbReference type="InterPro" id="IPR050557">
    <property type="entry name" value="RTX_toxin/Mannuronan_C5-epim"/>
</dbReference>
<protein>
    <recommendedName>
        <fullName evidence="6">Ca2+-binding protein, RTX toxin-related</fullName>
    </recommendedName>
</protein>